<sequence>MPFTSISHNKRESNKETSMATKHGESSPTVRVTRTVCVVPKSLHPQQILHLSNLDRQCPMLMYVVFFYKSSCAYQNLSLDSIFSRLKSGLEETLSTWYPAAGRLSLNPSDGKLNLWCNNNGAVLVEAVTNAKIVELGDLSQYNEFFEYLAYKPVIQGNFSEMPLVVAQVTRFACGGYSIGTGASHSLFDGPATYDFLHAWASNSAILKEKRGTELYKPVHERGALLVGNQGLTKLPESGSSPKRAAAIDHLYQLIKQAIAGQNCGPDMKFGTRNFPDVGNSNLVLKTFHLSGAMIESLKRKVFGDRGSLSCSSFELLAAHLWKARTRALGVRKGAIVCLQFAVDIRNKMVPPLPKGFSGNAYVLASVALTAEELEAGNHKATVEKIKEAKNSISNDYVIAYNQALDGPQGTLPPMNELTLVSDWTRMPFHRIDFLHGEAAYASPLLSPIPQVAYFMQNPSDSRGIDVRIGLLPQSLNAFSHYFLTSMQ</sequence>
<evidence type="ECO:0000313" key="4">
    <source>
        <dbReference type="RefSeq" id="XP_022732120.1"/>
    </source>
</evidence>
<protein>
    <submittedName>
        <fullName evidence="4">Brassinosteroid-related acyltransferase 1</fullName>
    </submittedName>
</protein>
<dbReference type="PANTHER" id="PTHR31642">
    <property type="entry name" value="TRICHOTHECENE 3-O-ACETYLTRANSFERASE"/>
    <property type="match status" value="1"/>
</dbReference>
<organism evidence="3 4">
    <name type="scientific">Durio zibethinus</name>
    <name type="common">Durian</name>
    <dbReference type="NCBI Taxonomy" id="66656"/>
    <lineage>
        <taxon>Eukaryota</taxon>
        <taxon>Viridiplantae</taxon>
        <taxon>Streptophyta</taxon>
        <taxon>Embryophyta</taxon>
        <taxon>Tracheophyta</taxon>
        <taxon>Spermatophyta</taxon>
        <taxon>Magnoliopsida</taxon>
        <taxon>eudicotyledons</taxon>
        <taxon>Gunneridae</taxon>
        <taxon>Pentapetalae</taxon>
        <taxon>rosids</taxon>
        <taxon>malvids</taxon>
        <taxon>Malvales</taxon>
        <taxon>Malvaceae</taxon>
        <taxon>Helicteroideae</taxon>
        <taxon>Durio</taxon>
    </lineage>
</organism>
<dbReference type="Proteomes" id="UP000515121">
    <property type="component" value="Unplaced"/>
</dbReference>
<keyword evidence="4" id="KW-0012">Acyltransferase</keyword>
<dbReference type="Gene3D" id="3.30.559.10">
    <property type="entry name" value="Chloramphenicol acetyltransferase-like domain"/>
    <property type="match status" value="2"/>
</dbReference>
<evidence type="ECO:0000256" key="1">
    <source>
        <dbReference type="ARBA" id="ARBA00009861"/>
    </source>
</evidence>
<feature type="region of interest" description="Disordered" evidence="2">
    <location>
        <begin position="1"/>
        <end position="28"/>
    </location>
</feature>
<dbReference type="KEGG" id="dzi:111286436"/>
<gene>
    <name evidence="4" type="primary">LOC111286436</name>
</gene>
<dbReference type="PANTHER" id="PTHR31642:SF145">
    <property type="entry name" value="BRASSINOSTEROID-RELATED ACYLTRANSFERASE 1"/>
    <property type="match status" value="1"/>
</dbReference>
<dbReference type="InterPro" id="IPR050317">
    <property type="entry name" value="Plant_Fungal_Acyltransferase"/>
</dbReference>
<evidence type="ECO:0000313" key="3">
    <source>
        <dbReference type="Proteomes" id="UP000515121"/>
    </source>
</evidence>
<dbReference type="GeneID" id="111286436"/>
<proteinExistence type="inferred from homology"/>
<name>A0A6P5XV95_DURZI</name>
<dbReference type="Pfam" id="PF02458">
    <property type="entry name" value="Transferase"/>
    <property type="match status" value="1"/>
</dbReference>
<keyword evidence="3" id="KW-1185">Reference proteome</keyword>
<reference evidence="4" key="1">
    <citation type="submission" date="2025-08" db="UniProtKB">
        <authorList>
            <consortium name="RefSeq"/>
        </authorList>
    </citation>
    <scope>IDENTIFICATION</scope>
    <source>
        <tissue evidence="4">Fruit stalk</tissue>
    </source>
</reference>
<dbReference type="GO" id="GO:0016747">
    <property type="term" value="F:acyltransferase activity, transferring groups other than amino-acyl groups"/>
    <property type="evidence" value="ECO:0007669"/>
    <property type="project" value="TreeGrafter"/>
</dbReference>
<dbReference type="RefSeq" id="XP_022732120.1">
    <property type="nucleotide sequence ID" value="XM_022876385.1"/>
</dbReference>
<evidence type="ECO:0000256" key="2">
    <source>
        <dbReference type="SAM" id="MobiDB-lite"/>
    </source>
</evidence>
<keyword evidence="4" id="KW-0808">Transferase</keyword>
<accession>A0A6P5XV95</accession>
<comment type="similarity">
    <text evidence="1">Belongs to the plant acyltransferase family.</text>
</comment>
<dbReference type="AlphaFoldDB" id="A0A6P5XV95"/>
<dbReference type="OrthoDB" id="671439at2759"/>
<dbReference type="InterPro" id="IPR023213">
    <property type="entry name" value="CAT-like_dom_sf"/>
</dbReference>